<gene>
    <name evidence="2" type="ORF">ACFOM8_00510</name>
</gene>
<accession>A0ABV7TYY8</accession>
<dbReference type="InterPro" id="IPR029068">
    <property type="entry name" value="Glyas_Bleomycin-R_OHBP_Dase"/>
</dbReference>
<dbReference type="Proteomes" id="UP001595539">
    <property type="component" value="Unassembled WGS sequence"/>
</dbReference>
<organism evidence="2 3">
    <name type="scientific">Paracoccus angustae</name>
    <dbReference type="NCBI Taxonomy" id="1671480"/>
    <lineage>
        <taxon>Bacteria</taxon>
        <taxon>Pseudomonadati</taxon>
        <taxon>Pseudomonadota</taxon>
        <taxon>Alphaproteobacteria</taxon>
        <taxon>Rhodobacterales</taxon>
        <taxon>Paracoccaceae</taxon>
        <taxon>Paracoccus</taxon>
    </lineage>
</organism>
<name>A0ABV7TYY8_9RHOB</name>
<evidence type="ECO:0000259" key="1">
    <source>
        <dbReference type="PROSITE" id="PS51819"/>
    </source>
</evidence>
<sequence>MTKKTLHVLDHVHLRSVNLDKAIVFYRAVFEALGLSKEVRGGRDWLELDGFYLDQADANAPSSRIHLAFIANSREEVQAFHAAGLRAGGTDNGAPGLRDYHPGYYAAFVLDPDGNNIEVKFDEETG</sequence>
<feature type="domain" description="VOC" evidence="1">
    <location>
        <begin position="8"/>
        <end position="122"/>
    </location>
</feature>
<dbReference type="Pfam" id="PF00903">
    <property type="entry name" value="Glyoxalase"/>
    <property type="match status" value="1"/>
</dbReference>
<keyword evidence="3" id="KW-1185">Reference proteome</keyword>
<proteinExistence type="predicted"/>
<dbReference type="InterPro" id="IPR037523">
    <property type="entry name" value="VOC_core"/>
</dbReference>
<dbReference type="Gene3D" id="3.10.180.10">
    <property type="entry name" value="2,3-Dihydroxybiphenyl 1,2-Dioxygenase, domain 1"/>
    <property type="match status" value="1"/>
</dbReference>
<reference evidence="3" key="1">
    <citation type="journal article" date="2019" name="Int. J. Syst. Evol. Microbiol.">
        <title>The Global Catalogue of Microorganisms (GCM) 10K type strain sequencing project: providing services to taxonomists for standard genome sequencing and annotation.</title>
        <authorList>
            <consortium name="The Broad Institute Genomics Platform"/>
            <consortium name="The Broad Institute Genome Sequencing Center for Infectious Disease"/>
            <person name="Wu L."/>
            <person name="Ma J."/>
        </authorList>
    </citation>
    <scope>NUCLEOTIDE SEQUENCE [LARGE SCALE GENOMIC DNA]</scope>
    <source>
        <strain evidence="3">KCTC 42473</strain>
    </source>
</reference>
<evidence type="ECO:0000313" key="2">
    <source>
        <dbReference type="EMBL" id="MFC3627921.1"/>
    </source>
</evidence>
<dbReference type="SUPFAM" id="SSF54593">
    <property type="entry name" value="Glyoxalase/Bleomycin resistance protein/Dihydroxybiphenyl dioxygenase"/>
    <property type="match status" value="1"/>
</dbReference>
<dbReference type="EMBL" id="JBHRXY010000001">
    <property type="protein sequence ID" value="MFC3627921.1"/>
    <property type="molecule type" value="Genomic_DNA"/>
</dbReference>
<dbReference type="RefSeq" id="WP_377758320.1">
    <property type="nucleotide sequence ID" value="NZ_JBHRXY010000001.1"/>
</dbReference>
<evidence type="ECO:0000313" key="3">
    <source>
        <dbReference type="Proteomes" id="UP001595539"/>
    </source>
</evidence>
<dbReference type="InterPro" id="IPR004360">
    <property type="entry name" value="Glyas_Fos-R_dOase_dom"/>
</dbReference>
<dbReference type="CDD" id="cd07262">
    <property type="entry name" value="VOC_like"/>
    <property type="match status" value="1"/>
</dbReference>
<comment type="caution">
    <text evidence="2">The sequence shown here is derived from an EMBL/GenBank/DDBJ whole genome shotgun (WGS) entry which is preliminary data.</text>
</comment>
<dbReference type="PANTHER" id="PTHR35006">
    <property type="entry name" value="GLYOXALASE FAMILY PROTEIN (AFU_ORTHOLOGUE AFUA_5G14830)"/>
    <property type="match status" value="1"/>
</dbReference>
<dbReference type="PANTHER" id="PTHR35006:SF2">
    <property type="entry name" value="GLYOXALASE FAMILY PROTEIN (AFU_ORTHOLOGUE AFUA_5G14830)"/>
    <property type="match status" value="1"/>
</dbReference>
<dbReference type="PROSITE" id="PS51819">
    <property type="entry name" value="VOC"/>
    <property type="match status" value="1"/>
</dbReference>
<protein>
    <submittedName>
        <fullName evidence="2">VOC family protein</fullName>
    </submittedName>
</protein>